<organism evidence="1 2">
    <name type="scientific">Choristoneura fumiferana</name>
    <name type="common">Spruce budworm moth</name>
    <name type="synonym">Archips fumiferana</name>
    <dbReference type="NCBI Taxonomy" id="7141"/>
    <lineage>
        <taxon>Eukaryota</taxon>
        <taxon>Metazoa</taxon>
        <taxon>Ecdysozoa</taxon>
        <taxon>Arthropoda</taxon>
        <taxon>Hexapoda</taxon>
        <taxon>Insecta</taxon>
        <taxon>Pterygota</taxon>
        <taxon>Neoptera</taxon>
        <taxon>Endopterygota</taxon>
        <taxon>Lepidoptera</taxon>
        <taxon>Glossata</taxon>
        <taxon>Ditrysia</taxon>
        <taxon>Tortricoidea</taxon>
        <taxon>Tortricidae</taxon>
        <taxon>Tortricinae</taxon>
        <taxon>Choristoneura</taxon>
    </lineage>
</organism>
<protein>
    <submittedName>
        <fullName evidence="1">Uncharacterized protein</fullName>
    </submittedName>
</protein>
<accession>A0ACC0JR91</accession>
<comment type="caution">
    <text evidence="1">The sequence shown here is derived from an EMBL/GenBank/DDBJ whole genome shotgun (WGS) entry which is preliminary data.</text>
</comment>
<name>A0ACC0JR91_CHOFU</name>
<dbReference type="Proteomes" id="UP001064048">
    <property type="component" value="Chromosome 26"/>
</dbReference>
<keyword evidence="2" id="KW-1185">Reference proteome</keyword>
<sequence>MGKCCVEGCTVASDDVEYFKFPASKALRSSWLAACGAAGDVCSAHFAEEDYQHTRTGRRLRSGAVPCARQSAPNIQAEKNADTNKTDVHEKDEQEGKSNETTDKTTTDKEGTIEKDSEKTKGTEDITDPKLVETQAGVCVKENGINVEISQTEEKDIEDMITNYQIKQTKTLADRLNPEPLEDLISTIMSDPKKLDELSNKLANNLTPKDGANWDSQVASKLANRLASKLDSQLDGMLEAAPVYIEVPAKEGAGAASRAAAGSPLGAGADCVMVLESVQCDVDPSSVMLMLRDQDHDQDHDHAPDTDSDMEITCVDRKEDPISLLTSSDEDEVIIEEPHIDTVEVSDETDEDDKPLTTLIKKKETKTEKCVWAERSPKFSCDKCGFSSHLKSEGLKHIKVCVEGMLYCDSCSYSTKRKGDMRRHKMRKHLIDDDDEDFRV</sequence>
<reference evidence="1 2" key="1">
    <citation type="journal article" date="2022" name="Genome Biol. Evol.">
        <title>The Spruce Budworm Genome: Reconstructing the Evolutionary History of Antifreeze Proteins.</title>
        <authorList>
            <person name="Beliveau C."/>
            <person name="Gagne P."/>
            <person name="Picq S."/>
            <person name="Vernygora O."/>
            <person name="Keeling C.I."/>
            <person name="Pinkney K."/>
            <person name="Doucet D."/>
            <person name="Wen F."/>
            <person name="Johnston J.S."/>
            <person name="Maaroufi H."/>
            <person name="Boyle B."/>
            <person name="Laroche J."/>
            <person name="Dewar K."/>
            <person name="Juretic N."/>
            <person name="Blackburn G."/>
            <person name="Nisole A."/>
            <person name="Brunet B."/>
            <person name="Brandao M."/>
            <person name="Lumley L."/>
            <person name="Duan J."/>
            <person name="Quan G."/>
            <person name="Lucarotti C.J."/>
            <person name="Roe A.D."/>
            <person name="Sperling F.A.H."/>
            <person name="Levesque R.C."/>
            <person name="Cusson M."/>
        </authorList>
    </citation>
    <scope>NUCLEOTIDE SEQUENCE [LARGE SCALE GENOMIC DNA]</scope>
    <source>
        <strain evidence="1">Glfc:IPQL:Cfum</strain>
    </source>
</reference>
<gene>
    <name evidence="1" type="ORF">MSG28_014395</name>
</gene>
<proteinExistence type="predicted"/>
<evidence type="ECO:0000313" key="2">
    <source>
        <dbReference type="Proteomes" id="UP001064048"/>
    </source>
</evidence>
<dbReference type="EMBL" id="CM046126">
    <property type="protein sequence ID" value="KAI8426682.1"/>
    <property type="molecule type" value="Genomic_DNA"/>
</dbReference>
<evidence type="ECO:0000313" key="1">
    <source>
        <dbReference type="EMBL" id="KAI8426682.1"/>
    </source>
</evidence>